<proteinExistence type="predicted"/>
<sequence>MAACYDDSFSEFVDFVNRAKEMDNEAYSFVRPLQRNLRDRQNPMEFYSDQEFLARYRFSKATVLELLTMLPLHQNTDGRGCPVPPLLQLLVTLRFYGAGTFQIVSGDLVNVSQPTVSRVVTRVSKMIAATLFPALVKFPDAGKMHKVMHQFYIKAKFPRVTGCIDCTHVRIKSPGGDDAEVFRNRKGYFSFNVQAITGPELQFFDLVASWPGSAHDSRIFDNSNARVRYEEGDVPGVLLGDMGYACRPYLMTPLKDPGGKDSPEYRYNKSQIRTRNSVERAFGIWKRRFPCLDMKLQIETTTSVIVITACAALHNFGRNRPSDELPPDTCNVQQPSPASQAQGPQPVDSASGFRTRARIIQQYFS</sequence>
<evidence type="ECO:0000313" key="1">
    <source>
        <dbReference type="EMBL" id="KAH7937413.1"/>
    </source>
</evidence>
<dbReference type="Proteomes" id="UP000821865">
    <property type="component" value="Chromosome 8"/>
</dbReference>
<name>A0ACB8C937_DERSI</name>
<reference evidence="1" key="1">
    <citation type="submission" date="2020-05" db="EMBL/GenBank/DDBJ databases">
        <title>Large-scale comparative analyses of tick genomes elucidate their genetic diversity and vector capacities.</title>
        <authorList>
            <person name="Jia N."/>
            <person name="Wang J."/>
            <person name="Shi W."/>
            <person name="Du L."/>
            <person name="Sun Y."/>
            <person name="Zhan W."/>
            <person name="Jiang J."/>
            <person name="Wang Q."/>
            <person name="Zhang B."/>
            <person name="Ji P."/>
            <person name="Sakyi L.B."/>
            <person name="Cui X."/>
            <person name="Yuan T."/>
            <person name="Jiang B."/>
            <person name="Yang W."/>
            <person name="Lam T.T.-Y."/>
            <person name="Chang Q."/>
            <person name="Ding S."/>
            <person name="Wang X."/>
            <person name="Zhu J."/>
            <person name="Ruan X."/>
            <person name="Zhao L."/>
            <person name="Wei J."/>
            <person name="Que T."/>
            <person name="Du C."/>
            <person name="Cheng J."/>
            <person name="Dai P."/>
            <person name="Han X."/>
            <person name="Huang E."/>
            <person name="Gao Y."/>
            <person name="Liu J."/>
            <person name="Shao H."/>
            <person name="Ye R."/>
            <person name="Li L."/>
            <person name="Wei W."/>
            <person name="Wang X."/>
            <person name="Wang C."/>
            <person name="Yang T."/>
            <person name="Huo Q."/>
            <person name="Li W."/>
            <person name="Guo W."/>
            <person name="Chen H."/>
            <person name="Zhou L."/>
            <person name="Ni X."/>
            <person name="Tian J."/>
            <person name="Zhou Y."/>
            <person name="Sheng Y."/>
            <person name="Liu T."/>
            <person name="Pan Y."/>
            <person name="Xia L."/>
            <person name="Li J."/>
            <person name="Zhao F."/>
            <person name="Cao W."/>
        </authorList>
    </citation>
    <scope>NUCLEOTIDE SEQUENCE</scope>
    <source>
        <strain evidence="1">Dsil-2018</strain>
    </source>
</reference>
<organism evidence="1 2">
    <name type="scientific">Dermacentor silvarum</name>
    <name type="common">Tick</name>
    <dbReference type="NCBI Taxonomy" id="543639"/>
    <lineage>
        <taxon>Eukaryota</taxon>
        <taxon>Metazoa</taxon>
        <taxon>Ecdysozoa</taxon>
        <taxon>Arthropoda</taxon>
        <taxon>Chelicerata</taxon>
        <taxon>Arachnida</taxon>
        <taxon>Acari</taxon>
        <taxon>Parasitiformes</taxon>
        <taxon>Ixodida</taxon>
        <taxon>Ixodoidea</taxon>
        <taxon>Ixodidae</taxon>
        <taxon>Rhipicephalinae</taxon>
        <taxon>Dermacentor</taxon>
    </lineage>
</organism>
<gene>
    <name evidence="1" type="ORF">HPB49_011932</name>
</gene>
<protein>
    <submittedName>
        <fullName evidence="1">Uncharacterized protein</fullName>
    </submittedName>
</protein>
<evidence type="ECO:0000313" key="2">
    <source>
        <dbReference type="Proteomes" id="UP000821865"/>
    </source>
</evidence>
<dbReference type="EMBL" id="CM023477">
    <property type="protein sequence ID" value="KAH7937413.1"/>
    <property type="molecule type" value="Genomic_DNA"/>
</dbReference>
<keyword evidence="2" id="KW-1185">Reference proteome</keyword>
<comment type="caution">
    <text evidence="1">The sequence shown here is derived from an EMBL/GenBank/DDBJ whole genome shotgun (WGS) entry which is preliminary data.</text>
</comment>
<accession>A0ACB8C937</accession>